<dbReference type="Proteomes" id="UP000295221">
    <property type="component" value="Unassembled WGS sequence"/>
</dbReference>
<name>A0A4R2G2F9_9BACT</name>
<accession>A0A4R2G2F9</accession>
<dbReference type="EMBL" id="SLWK01000030">
    <property type="protein sequence ID" value="TCO01718.1"/>
    <property type="molecule type" value="Genomic_DNA"/>
</dbReference>
<keyword evidence="2" id="KW-1185">Reference proteome</keyword>
<evidence type="ECO:0000313" key="2">
    <source>
        <dbReference type="Proteomes" id="UP000295221"/>
    </source>
</evidence>
<organism evidence="1 2">
    <name type="scientific">Natronoflexus pectinivorans</name>
    <dbReference type="NCBI Taxonomy" id="682526"/>
    <lineage>
        <taxon>Bacteria</taxon>
        <taxon>Pseudomonadati</taxon>
        <taxon>Bacteroidota</taxon>
        <taxon>Bacteroidia</taxon>
        <taxon>Marinilabiliales</taxon>
        <taxon>Marinilabiliaceae</taxon>
        <taxon>Natronoflexus</taxon>
    </lineage>
</organism>
<sequence length="50" mass="6332">MVYKPLSIEFFGDIFMSLMILVEKREYLWKRLIKRLIFKKYRMNIRLKTM</sequence>
<comment type="caution">
    <text evidence="1">The sequence shown here is derived from an EMBL/GenBank/DDBJ whole genome shotgun (WGS) entry which is preliminary data.</text>
</comment>
<evidence type="ECO:0000313" key="1">
    <source>
        <dbReference type="EMBL" id="TCO01718.1"/>
    </source>
</evidence>
<dbReference type="AlphaFoldDB" id="A0A4R2G2F9"/>
<protein>
    <submittedName>
        <fullName evidence="1">Uncharacterized protein</fullName>
    </submittedName>
</protein>
<gene>
    <name evidence="1" type="ORF">EV194_1302</name>
</gene>
<proteinExistence type="predicted"/>
<reference evidence="1 2" key="1">
    <citation type="submission" date="2019-03" db="EMBL/GenBank/DDBJ databases">
        <title>Genomic Encyclopedia of Type Strains, Phase IV (KMG-IV): sequencing the most valuable type-strain genomes for metagenomic binning, comparative biology and taxonomic classification.</title>
        <authorList>
            <person name="Goeker M."/>
        </authorList>
    </citation>
    <scope>NUCLEOTIDE SEQUENCE [LARGE SCALE GENOMIC DNA]</scope>
    <source>
        <strain evidence="1 2">DSM 24179</strain>
    </source>
</reference>